<dbReference type="Proteomes" id="UP000741282">
    <property type="component" value="Unassembled WGS sequence"/>
</dbReference>
<reference evidence="2" key="1">
    <citation type="submission" date="2020-04" db="EMBL/GenBank/DDBJ databases">
        <authorList>
            <person name="Zhang T."/>
        </authorList>
    </citation>
    <scope>NUCLEOTIDE SEQUENCE</scope>
    <source>
        <strain evidence="2">HKST-UBA17</strain>
    </source>
</reference>
<dbReference type="Pfam" id="PF13687">
    <property type="entry name" value="DUF4153"/>
    <property type="match status" value="1"/>
</dbReference>
<name>A0A955KY70_9BACT</name>
<comment type="caution">
    <text evidence="2">The sequence shown here is derived from an EMBL/GenBank/DDBJ whole genome shotgun (WGS) entry which is preliminary data.</text>
</comment>
<feature type="transmembrane region" description="Helical" evidence="1">
    <location>
        <begin position="363"/>
        <end position="383"/>
    </location>
</feature>
<sequence length="656" mass="73867">MQKFITTVSLSLLLSLMFNYLVRGFEPGLGIFLFTASIIVVSLLLVKLYIPSKKVSLNISVSLAILVILLPPLIRDNVVATVIYCMLLPFMIIALLDEFGYSKPISITAGVAQAVIRCISLPISMISAYDQFDTGSKRKITKSKGDRKIPFRSLSYVAIGIILAIPLLVIFGGLFSSADPAFAQVFSVSDLIKWLADIDLWVSIDDLMVIVIVSLLLLCLYGIMMSKTDAFQNSLIKLKPPIIKGYEPIIFTTFFSLLSILFGVFVFVQLRYLFGGSEQVISEATGLTFAQYARRGFVELLITSFLVIGLSIVMLGVVDRGKLKKSLTLPFYTLIGLTFLIGVSAHYRLLITEQFYGLTNIRLLGHIMMLGVMAMLTLLFLSVRTEQFFRRINKWSLYISLSIILPLIVFPTDRLVAYVNWERFGSGASFDLAYNINLSDEATSLNLRKVDEVGTETMQKVTKAHYSTDPSLNGDNSAWNIYWPSLRSSKSSLDPVELKLEAENDLADFISRYSGALKNKNSQMIKKYWSDGVVYEDKQFQALSQIIVTGYVPVEIPAFDDWYLLNYDPFGIPNNWYGLYIPIKFNYKAPNKTTGEMVDQCMNDSLYVRLERGEWKITSAEVVWFGELEIEGETWIPSTSNIPSHSNPNYNECRSY</sequence>
<keyword evidence="1" id="KW-0812">Transmembrane</keyword>
<evidence type="ECO:0000313" key="3">
    <source>
        <dbReference type="Proteomes" id="UP000741282"/>
    </source>
</evidence>
<feature type="transmembrane region" description="Helical" evidence="1">
    <location>
        <begin position="329"/>
        <end position="351"/>
    </location>
</feature>
<reference evidence="2" key="2">
    <citation type="journal article" date="2021" name="Microbiome">
        <title>Successional dynamics and alternative stable states in a saline activated sludge microbial community over 9 years.</title>
        <authorList>
            <person name="Wang Y."/>
            <person name="Ye J."/>
            <person name="Ju F."/>
            <person name="Liu L."/>
            <person name="Boyd J.A."/>
            <person name="Deng Y."/>
            <person name="Parks D.H."/>
            <person name="Jiang X."/>
            <person name="Yin X."/>
            <person name="Woodcroft B.J."/>
            <person name="Tyson G.W."/>
            <person name="Hugenholtz P."/>
            <person name="Polz M.F."/>
            <person name="Zhang T."/>
        </authorList>
    </citation>
    <scope>NUCLEOTIDE SEQUENCE</scope>
    <source>
        <strain evidence="2">HKST-UBA17</strain>
    </source>
</reference>
<feature type="transmembrane region" description="Helical" evidence="1">
    <location>
        <begin position="198"/>
        <end position="224"/>
    </location>
</feature>
<organism evidence="2 3">
    <name type="scientific">Candidatus Dojkabacteria bacterium</name>
    <dbReference type="NCBI Taxonomy" id="2099670"/>
    <lineage>
        <taxon>Bacteria</taxon>
        <taxon>Candidatus Dojkabacteria</taxon>
    </lineage>
</organism>
<keyword evidence="1" id="KW-1133">Transmembrane helix</keyword>
<gene>
    <name evidence="2" type="ORF">KC685_03155</name>
</gene>
<feature type="transmembrane region" description="Helical" evidence="1">
    <location>
        <begin position="395"/>
        <end position="412"/>
    </location>
</feature>
<keyword evidence="1" id="KW-0472">Membrane</keyword>
<dbReference type="InterPro" id="IPR025291">
    <property type="entry name" value="DUF4153"/>
</dbReference>
<accession>A0A955KY70</accession>
<feature type="transmembrane region" description="Helical" evidence="1">
    <location>
        <begin position="154"/>
        <end position="178"/>
    </location>
</feature>
<feature type="transmembrane region" description="Helical" evidence="1">
    <location>
        <begin position="57"/>
        <end position="74"/>
    </location>
</feature>
<feature type="transmembrane region" description="Helical" evidence="1">
    <location>
        <begin position="245"/>
        <end position="268"/>
    </location>
</feature>
<feature type="transmembrane region" description="Helical" evidence="1">
    <location>
        <begin position="80"/>
        <end position="96"/>
    </location>
</feature>
<dbReference type="EMBL" id="JAGQLN010000010">
    <property type="protein sequence ID" value="MCA9376891.1"/>
    <property type="molecule type" value="Genomic_DNA"/>
</dbReference>
<evidence type="ECO:0000313" key="2">
    <source>
        <dbReference type="EMBL" id="MCA9376891.1"/>
    </source>
</evidence>
<protein>
    <submittedName>
        <fullName evidence="2">DUF4173 domain-containing protein</fullName>
    </submittedName>
</protein>
<feature type="transmembrane region" description="Helical" evidence="1">
    <location>
        <begin position="29"/>
        <end position="50"/>
    </location>
</feature>
<evidence type="ECO:0000256" key="1">
    <source>
        <dbReference type="SAM" id="Phobius"/>
    </source>
</evidence>
<dbReference type="AlphaFoldDB" id="A0A955KY70"/>
<proteinExistence type="predicted"/>
<feature type="transmembrane region" description="Helical" evidence="1">
    <location>
        <begin position="297"/>
        <end position="317"/>
    </location>
</feature>